<dbReference type="InterPro" id="IPR008984">
    <property type="entry name" value="SMAD_FHA_dom_sf"/>
</dbReference>
<keyword evidence="1" id="KW-0597">Phosphoprotein</keyword>
<dbReference type="InterPro" id="IPR000253">
    <property type="entry name" value="FHA_dom"/>
</dbReference>
<name>A0A938WY48_9BIFI</name>
<protein>
    <submittedName>
        <fullName evidence="4">FHA domain-containing protein</fullName>
    </submittedName>
</protein>
<dbReference type="Pfam" id="PF00498">
    <property type="entry name" value="FHA"/>
    <property type="match status" value="1"/>
</dbReference>
<feature type="compositionally biased region" description="Basic and acidic residues" evidence="2">
    <location>
        <begin position="12"/>
        <end position="32"/>
    </location>
</feature>
<feature type="domain" description="FHA" evidence="3">
    <location>
        <begin position="17"/>
        <end position="72"/>
    </location>
</feature>
<reference evidence="4" key="2">
    <citation type="journal article" date="2021" name="Sci. Rep.">
        <title>The distribution of antibiotic resistance genes in chicken gut microbiota commensals.</title>
        <authorList>
            <person name="Juricova H."/>
            <person name="Matiasovicova J."/>
            <person name="Kubasova T."/>
            <person name="Cejkova D."/>
            <person name="Rychlik I."/>
        </authorList>
    </citation>
    <scope>NUCLEOTIDE SEQUENCE</scope>
    <source>
        <strain evidence="4">An836</strain>
    </source>
</reference>
<evidence type="ECO:0000313" key="4">
    <source>
        <dbReference type="EMBL" id="MBM6700016.1"/>
    </source>
</evidence>
<dbReference type="SUPFAM" id="SSF49879">
    <property type="entry name" value="SMAD/FHA domain"/>
    <property type="match status" value="1"/>
</dbReference>
<dbReference type="Gene3D" id="2.60.200.20">
    <property type="match status" value="1"/>
</dbReference>
<feature type="region of interest" description="Disordered" evidence="2">
    <location>
        <begin position="1"/>
        <end position="32"/>
    </location>
</feature>
<feature type="region of interest" description="Disordered" evidence="2">
    <location>
        <begin position="244"/>
        <end position="288"/>
    </location>
</feature>
<evidence type="ECO:0000313" key="5">
    <source>
        <dbReference type="Proteomes" id="UP000718821"/>
    </source>
</evidence>
<dbReference type="EMBL" id="JACLYU010000012">
    <property type="protein sequence ID" value="MBM6700016.1"/>
    <property type="molecule type" value="Genomic_DNA"/>
</dbReference>
<feature type="region of interest" description="Disordered" evidence="2">
    <location>
        <begin position="178"/>
        <end position="227"/>
    </location>
</feature>
<gene>
    <name evidence="4" type="ORF">H7U32_06805</name>
</gene>
<dbReference type="AlphaFoldDB" id="A0A938WY48"/>
<evidence type="ECO:0000256" key="2">
    <source>
        <dbReference type="SAM" id="MobiDB-lite"/>
    </source>
</evidence>
<comment type="caution">
    <text evidence="4">The sequence shown here is derived from an EMBL/GenBank/DDBJ whole genome shotgun (WGS) entry which is preliminary data.</text>
</comment>
<keyword evidence="5" id="KW-1185">Reference proteome</keyword>
<feature type="region of interest" description="Disordered" evidence="2">
    <location>
        <begin position="324"/>
        <end position="366"/>
    </location>
</feature>
<dbReference type="CDD" id="cd00060">
    <property type="entry name" value="FHA"/>
    <property type="match status" value="1"/>
</dbReference>
<evidence type="ECO:0000256" key="1">
    <source>
        <dbReference type="ARBA" id="ARBA00022553"/>
    </source>
</evidence>
<dbReference type="Pfam" id="PF25591">
    <property type="entry name" value="LRV_2"/>
    <property type="match status" value="1"/>
</dbReference>
<reference evidence="4" key="1">
    <citation type="submission" date="2020-08" db="EMBL/GenBank/DDBJ databases">
        <authorList>
            <person name="Cejkova D."/>
            <person name="Kubasova T."/>
            <person name="Jahodarova E."/>
            <person name="Rychlik I."/>
        </authorList>
    </citation>
    <scope>NUCLEOTIDE SEQUENCE</scope>
    <source>
        <strain evidence="4">An836</strain>
    </source>
</reference>
<dbReference type="PROSITE" id="PS50006">
    <property type="entry name" value="FHA_DOMAIN"/>
    <property type="match status" value="1"/>
</dbReference>
<dbReference type="Proteomes" id="UP000718821">
    <property type="component" value="Unassembled WGS sequence"/>
</dbReference>
<sequence length="509" mass="53418">MLVGGGAQTDVRPGERVEIGRKPIRPLPDDDIPRFEVADATRSMSKRHAVFSVSEGGAATLRDLGSTNGSYMVRSDGSLVRLPEGVDFPLPTSPMRAQFGDVTVDFVRVETIEPAQTFTVPDLFNYAPSHSRQEPDAADMSVDDILDLRAGEPTTMFQSRAAAAAASGAAQPVLQGTERNEVETEAGQPEANPQPDFFAQGDEEERPADSLDSMPLAVGGAAPEEPVQEPARDLFVDAMATGVTETEDAGQSAAEPSQTPEPSQVAEPEQTMEPGQYTESGQAAEPAQTDAIAQAAEATQPVQTAQPAEAAGVAAAQQVESTQTAGATQSTATVQPAETAQTAPTAQTAEPAAEPAQAAPVQTAPAQAMTPADIVFTPLEAGEGEVGADNAAQSQVQPAAAGPSAEETAVFTPAFEPGSVFDRVSRGELKAAAPAIEVDGMTSEDAKHSTDFRLQYEMARHEELQPFLAMNPALYDDLYAWLAAQGNRDIDEALSHNEGYREYRAAVGK</sequence>
<evidence type="ECO:0000259" key="3">
    <source>
        <dbReference type="PROSITE" id="PS50006"/>
    </source>
</evidence>
<dbReference type="InterPro" id="IPR057893">
    <property type="entry name" value="LRV_2"/>
</dbReference>
<proteinExistence type="predicted"/>
<accession>A0A938WY48</accession>
<organism evidence="4 5">
    <name type="scientific">Bifidobacterium pullorum subsp. saeculare</name>
    <dbReference type="NCBI Taxonomy" id="78257"/>
    <lineage>
        <taxon>Bacteria</taxon>
        <taxon>Bacillati</taxon>
        <taxon>Actinomycetota</taxon>
        <taxon>Actinomycetes</taxon>
        <taxon>Bifidobacteriales</taxon>
        <taxon>Bifidobacteriaceae</taxon>
        <taxon>Bifidobacterium</taxon>
    </lineage>
</organism>
<feature type="region of interest" description="Disordered" evidence="2">
    <location>
        <begin position="385"/>
        <end position="407"/>
    </location>
</feature>